<proteinExistence type="predicted"/>
<dbReference type="OrthoDB" id="10527223at2759"/>
<keyword evidence="3" id="KW-1185">Reference proteome</keyword>
<feature type="region of interest" description="Disordered" evidence="1">
    <location>
        <begin position="1"/>
        <end position="73"/>
    </location>
</feature>
<evidence type="ECO:0000313" key="2">
    <source>
        <dbReference type="EMBL" id="OLQ07440.1"/>
    </source>
</evidence>
<dbReference type="Proteomes" id="UP000186817">
    <property type="component" value="Unassembled WGS sequence"/>
</dbReference>
<gene>
    <name evidence="2" type="ORF">AK812_SmicGene9176</name>
</gene>
<dbReference type="EMBL" id="LSRX01000139">
    <property type="protein sequence ID" value="OLQ07440.1"/>
    <property type="molecule type" value="Genomic_DNA"/>
</dbReference>
<protein>
    <submittedName>
        <fullName evidence="2">Uncharacterized protein</fullName>
    </submittedName>
</protein>
<accession>A0A1Q9EJ41</accession>
<reference evidence="2 3" key="1">
    <citation type="submission" date="2016-02" db="EMBL/GenBank/DDBJ databases">
        <title>Genome analysis of coral dinoflagellate symbionts highlights evolutionary adaptations to a symbiotic lifestyle.</title>
        <authorList>
            <person name="Aranda M."/>
            <person name="Li Y."/>
            <person name="Liew Y.J."/>
            <person name="Baumgarten S."/>
            <person name="Simakov O."/>
            <person name="Wilson M."/>
            <person name="Piel J."/>
            <person name="Ashoor H."/>
            <person name="Bougouffa S."/>
            <person name="Bajic V.B."/>
            <person name="Ryu T."/>
            <person name="Ravasi T."/>
            <person name="Bayer T."/>
            <person name="Micklem G."/>
            <person name="Kim H."/>
            <person name="Bhak J."/>
            <person name="Lajeunesse T.C."/>
            <person name="Voolstra C.R."/>
        </authorList>
    </citation>
    <scope>NUCLEOTIDE SEQUENCE [LARGE SCALE GENOMIC DNA]</scope>
    <source>
        <strain evidence="2 3">CCMP2467</strain>
    </source>
</reference>
<organism evidence="2 3">
    <name type="scientific">Symbiodinium microadriaticum</name>
    <name type="common">Dinoflagellate</name>
    <name type="synonym">Zooxanthella microadriatica</name>
    <dbReference type="NCBI Taxonomy" id="2951"/>
    <lineage>
        <taxon>Eukaryota</taxon>
        <taxon>Sar</taxon>
        <taxon>Alveolata</taxon>
        <taxon>Dinophyceae</taxon>
        <taxon>Suessiales</taxon>
        <taxon>Symbiodiniaceae</taxon>
        <taxon>Symbiodinium</taxon>
    </lineage>
</organism>
<evidence type="ECO:0000256" key="1">
    <source>
        <dbReference type="SAM" id="MobiDB-lite"/>
    </source>
</evidence>
<sequence>MAHLLPRPSSSQADDVGYPTREGKGKGGGRGSGRPQAPLAPTRQALPDLGSGQSAAPDESETPASPHEQVLRSLRKVAQVEHANDPEPDQALKLYFAARRLAQEESPGGFGGSDVIRGAHFSEDFADCSEEVRVDSVMERSIMCSGFHRRLAICYNLVCYRCFLLRLKLVP</sequence>
<evidence type="ECO:0000313" key="3">
    <source>
        <dbReference type="Proteomes" id="UP000186817"/>
    </source>
</evidence>
<dbReference type="AlphaFoldDB" id="A0A1Q9EJ41"/>
<comment type="caution">
    <text evidence="2">The sequence shown here is derived from an EMBL/GenBank/DDBJ whole genome shotgun (WGS) entry which is preliminary data.</text>
</comment>
<name>A0A1Q9EJ41_SYMMI</name>